<keyword evidence="1" id="KW-0472">Membrane</keyword>
<sequence>MPEPLQRGDMPGMWRVFSDGAQRLWQRVAAAEMRRRRAGYYGYLAGRLAQDQGRTLRTLFESDARRYGRWEARGWLSGQWAQRCTQQGGDLEQLWQGVFPATELRLLHVAQQAGGEALRQTLRDMAQAVALILKIRAGVRQTLAVALLACLILFATLLAVPVWTAPHMAAMFGDMPTAYYGQAARALFAFANGLEQVWPWLAAPGVILLFLLPASFTHARGRLRQVLDYLAPWRLHRDFHAVRFLALLQVLLRPRAGMVMPLREQLDLLWDALPPWLQWHVERMSEALARGGQVREMFATGLFERETRWMLDDMLEADGLDGGMAQIQAQLEAQAAAGVLGRAKFWRWCLLLLAAAGVLALLFWHYMVIDDLRHALANYQAAGAN</sequence>
<feature type="transmembrane region" description="Helical" evidence="1">
    <location>
        <begin position="143"/>
        <end position="163"/>
    </location>
</feature>
<name>A0A4Q7MSR4_9BURK</name>
<organism evidence="2 3">
    <name type="scientific">Kerstersia gyiorum</name>
    <dbReference type="NCBI Taxonomy" id="206506"/>
    <lineage>
        <taxon>Bacteria</taxon>
        <taxon>Pseudomonadati</taxon>
        <taxon>Pseudomonadota</taxon>
        <taxon>Betaproteobacteria</taxon>
        <taxon>Burkholderiales</taxon>
        <taxon>Alcaligenaceae</taxon>
        <taxon>Kerstersia</taxon>
    </lineage>
</organism>
<dbReference type="RefSeq" id="WP_130486840.1">
    <property type="nucleotide sequence ID" value="NZ_CBCSEB010000016.1"/>
</dbReference>
<gene>
    <name evidence="2" type="ORF">EV679_1413</name>
</gene>
<accession>A0A4Q7MSR4</accession>
<evidence type="ECO:0008006" key="4">
    <source>
        <dbReference type="Google" id="ProtNLM"/>
    </source>
</evidence>
<protein>
    <recommendedName>
        <fullName evidence="4">General secretion pathway protein</fullName>
    </recommendedName>
</protein>
<evidence type="ECO:0000256" key="1">
    <source>
        <dbReference type="SAM" id="Phobius"/>
    </source>
</evidence>
<reference evidence="2 3" key="1">
    <citation type="submission" date="2019-02" db="EMBL/GenBank/DDBJ databases">
        <title>Genomic Encyclopedia of Type Strains, Phase IV (KMG-IV): sequencing the most valuable type-strain genomes for metagenomic binning, comparative biology and taxonomic classification.</title>
        <authorList>
            <person name="Goeker M."/>
        </authorList>
    </citation>
    <scope>NUCLEOTIDE SEQUENCE [LARGE SCALE GENOMIC DNA]</scope>
    <source>
        <strain evidence="2 3">DSM 16618</strain>
    </source>
</reference>
<feature type="transmembrane region" description="Helical" evidence="1">
    <location>
        <begin position="197"/>
        <end position="216"/>
    </location>
</feature>
<evidence type="ECO:0000313" key="2">
    <source>
        <dbReference type="EMBL" id="RZS70025.1"/>
    </source>
</evidence>
<evidence type="ECO:0000313" key="3">
    <source>
        <dbReference type="Proteomes" id="UP000292039"/>
    </source>
</evidence>
<dbReference type="OrthoDB" id="8630857at2"/>
<dbReference type="EMBL" id="SGWZ01000002">
    <property type="protein sequence ID" value="RZS70025.1"/>
    <property type="molecule type" value="Genomic_DNA"/>
</dbReference>
<dbReference type="Proteomes" id="UP000292039">
    <property type="component" value="Unassembled WGS sequence"/>
</dbReference>
<feature type="transmembrane region" description="Helical" evidence="1">
    <location>
        <begin position="348"/>
        <end position="367"/>
    </location>
</feature>
<keyword evidence="1" id="KW-0812">Transmembrane</keyword>
<keyword evidence="1" id="KW-1133">Transmembrane helix</keyword>
<comment type="caution">
    <text evidence="2">The sequence shown here is derived from an EMBL/GenBank/DDBJ whole genome shotgun (WGS) entry which is preliminary data.</text>
</comment>
<proteinExistence type="predicted"/>
<dbReference type="AlphaFoldDB" id="A0A4Q7MSR4"/>